<keyword evidence="2" id="KW-1185">Reference proteome</keyword>
<comment type="caution">
    <text evidence="1">The sequence shown here is derived from an EMBL/GenBank/DDBJ whole genome shotgun (WGS) entry which is preliminary data.</text>
</comment>
<dbReference type="EMBL" id="BTRK01000004">
    <property type="protein sequence ID" value="GMR45531.1"/>
    <property type="molecule type" value="Genomic_DNA"/>
</dbReference>
<dbReference type="Proteomes" id="UP001328107">
    <property type="component" value="Unassembled WGS sequence"/>
</dbReference>
<name>A0AAN5CJD9_9BILA</name>
<proteinExistence type="predicted"/>
<organism evidence="1 2">
    <name type="scientific">Pristionchus mayeri</name>
    <dbReference type="NCBI Taxonomy" id="1317129"/>
    <lineage>
        <taxon>Eukaryota</taxon>
        <taxon>Metazoa</taxon>
        <taxon>Ecdysozoa</taxon>
        <taxon>Nematoda</taxon>
        <taxon>Chromadorea</taxon>
        <taxon>Rhabditida</taxon>
        <taxon>Rhabditina</taxon>
        <taxon>Diplogasteromorpha</taxon>
        <taxon>Diplogasteroidea</taxon>
        <taxon>Neodiplogasteridae</taxon>
        <taxon>Pristionchus</taxon>
    </lineage>
</organism>
<feature type="non-terminal residue" evidence="1">
    <location>
        <position position="1"/>
    </location>
</feature>
<evidence type="ECO:0000313" key="2">
    <source>
        <dbReference type="Proteomes" id="UP001328107"/>
    </source>
</evidence>
<evidence type="ECO:0000313" key="1">
    <source>
        <dbReference type="EMBL" id="GMR45531.1"/>
    </source>
</evidence>
<dbReference type="SUPFAM" id="SSF81324">
    <property type="entry name" value="Voltage-gated potassium channels"/>
    <property type="match status" value="1"/>
</dbReference>
<dbReference type="AlphaFoldDB" id="A0AAN5CJD9"/>
<accession>A0AAN5CJD9</accession>
<evidence type="ECO:0008006" key="3">
    <source>
        <dbReference type="Google" id="ProtNLM"/>
    </source>
</evidence>
<reference evidence="2" key="1">
    <citation type="submission" date="2022-10" db="EMBL/GenBank/DDBJ databases">
        <title>Genome assembly of Pristionchus species.</title>
        <authorList>
            <person name="Yoshida K."/>
            <person name="Sommer R.J."/>
        </authorList>
    </citation>
    <scope>NUCLEOTIDE SEQUENCE [LARGE SCALE GENOMIC DNA]</scope>
    <source>
        <strain evidence="2">RS5460</strain>
    </source>
</reference>
<feature type="non-terminal residue" evidence="1">
    <location>
        <position position="91"/>
    </location>
</feature>
<protein>
    <recommendedName>
        <fullName evidence="3">Ion channel</fullName>
    </recommendedName>
</protein>
<sequence>LEAAFEKLGNDFKNSLPDANKAMKLKEAYLNLLKIDGSYVGSTFYKLEERDHILWTWTHDTAFFYAFTLYTTIGFDAVLSYHRTKVSVDTS</sequence>
<gene>
    <name evidence="1" type="ORF">PMAYCL1PPCAC_15726</name>
</gene>